<evidence type="ECO:0000313" key="2">
    <source>
        <dbReference type="Proteomes" id="UP000233551"/>
    </source>
</evidence>
<proteinExistence type="predicted"/>
<dbReference type="AlphaFoldDB" id="A0A2I0IWV6"/>
<sequence length="155" mass="18246">MEWIKLISYIMYLDENLDDLKWKRDGLISILQDISRKVKLEERRYKRQAGEVVDWLKRVEVITEEVDGILEEGRSQSVREIVSSIYLNVTLTFQTRQKNPVNVEINLALRYVGNLTTTFLFGHKEKETAKLHHPVIEGHVFDQLSITSEQELEMK</sequence>
<evidence type="ECO:0000313" key="1">
    <source>
        <dbReference type="EMBL" id="PKI48243.1"/>
    </source>
</evidence>
<gene>
    <name evidence="1" type="ORF">CRG98_031366</name>
</gene>
<reference evidence="1 2" key="1">
    <citation type="submission" date="2017-11" db="EMBL/GenBank/DDBJ databases">
        <title>De-novo sequencing of pomegranate (Punica granatum L.) genome.</title>
        <authorList>
            <person name="Akparov Z."/>
            <person name="Amiraslanov A."/>
            <person name="Hajiyeva S."/>
            <person name="Abbasov M."/>
            <person name="Kaur K."/>
            <person name="Hamwieh A."/>
            <person name="Solovyev V."/>
            <person name="Salamov A."/>
            <person name="Braich B."/>
            <person name="Kosarev P."/>
            <person name="Mahmoud A."/>
            <person name="Hajiyev E."/>
            <person name="Babayeva S."/>
            <person name="Izzatullayeva V."/>
            <person name="Mammadov A."/>
            <person name="Mammadov A."/>
            <person name="Sharifova S."/>
            <person name="Ojaghi J."/>
            <person name="Eynullazada K."/>
            <person name="Bayramov B."/>
            <person name="Abdulazimova A."/>
            <person name="Shahmuradov I."/>
        </authorList>
    </citation>
    <scope>NUCLEOTIDE SEQUENCE [LARGE SCALE GENOMIC DNA]</scope>
    <source>
        <strain evidence="2">cv. AG2017</strain>
        <tissue evidence="1">Leaf</tissue>
    </source>
</reference>
<dbReference type="EMBL" id="PGOL01002421">
    <property type="protein sequence ID" value="PKI48243.1"/>
    <property type="molecule type" value="Genomic_DNA"/>
</dbReference>
<name>A0A2I0IWV6_PUNGR</name>
<organism evidence="1 2">
    <name type="scientific">Punica granatum</name>
    <name type="common">Pomegranate</name>
    <dbReference type="NCBI Taxonomy" id="22663"/>
    <lineage>
        <taxon>Eukaryota</taxon>
        <taxon>Viridiplantae</taxon>
        <taxon>Streptophyta</taxon>
        <taxon>Embryophyta</taxon>
        <taxon>Tracheophyta</taxon>
        <taxon>Spermatophyta</taxon>
        <taxon>Magnoliopsida</taxon>
        <taxon>eudicotyledons</taxon>
        <taxon>Gunneridae</taxon>
        <taxon>Pentapetalae</taxon>
        <taxon>rosids</taxon>
        <taxon>malvids</taxon>
        <taxon>Myrtales</taxon>
        <taxon>Lythraceae</taxon>
        <taxon>Punica</taxon>
    </lineage>
</organism>
<keyword evidence="2" id="KW-1185">Reference proteome</keyword>
<comment type="caution">
    <text evidence="1">The sequence shown here is derived from an EMBL/GenBank/DDBJ whole genome shotgun (WGS) entry which is preliminary data.</text>
</comment>
<dbReference type="Proteomes" id="UP000233551">
    <property type="component" value="Unassembled WGS sequence"/>
</dbReference>
<accession>A0A2I0IWV6</accession>
<protein>
    <submittedName>
        <fullName evidence="1">Uncharacterized protein</fullName>
    </submittedName>
</protein>